<keyword evidence="9" id="KW-0998">Cell outer membrane</keyword>
<protein>
    <recommendedName>
        <fullName evidence="13">OmpA-like domain-containing protein</fullName>
    </recommendedName>
</protein>
<keyword evidence="12" id="KW-0732">Signal</keyword>
<dbReference type="GO" id="GO:0015288">
    <property type="term" value="F:porin activity"/>
    <property type="evidence" value="ECO:0007669"/>
    <property type="project" value="UniProtKB-KW"/>
</dbReference>
<dbReference type="CDD" id="cd07185">
    <property type="entry name" value="OmpA_C-like"/>
    <property type="match status" value="1"/>
</dbReference>
<keyword evidence="3" id="KW-0813">Transport</keyword>
<dbReference type="AlphaFoldDB" id="A0A2S7VW55"/>
<dbReference type="GO" id="GO:0046930">
    <property type="term" value="C:pore complex"/>
    <property type="evidence" value="ECO:0007669"/>
    <property type="project" value="UniProtKB-KW"/>
</dbReference>
<dbReference type="InterPro" id="IPR000498">
    <property type="entry name" value="OmpA-like_TM_dom"/>
</dbReference>
<evidence type="ECO:0000256" key="9">
    <source>
        <dbReference type="ARBA" id="ARBA00023237"/>
    </source>
</evidence>
<feature type="chain" id="PRO_5015629405" description="OmpA-like domain-containing protein" evidence="12">
    <location>
        <begin position="21"/>
        <end position="326"/>
    </location>
</feature>
<comment type="similarity">
    <text evidence="2">Belongs to the outer membrane OOP (TC 1.B.6) superfamily. OmpA family.</text>
</comment>
<reference evidence="14 15" key="1">
    <citation type="submission" date="2016-12" db="EMBL/GenBank/DDBJ databases">
        <title>Diversity of luminous bacteria.</title>
        <authorList>
            <person name="Yoshizawa S."/>
            <person name="Kogure K."/>
        </authorList>
    </citation>
    <scope>NUCLEOTIDE SEQUENCE [LARGE SCALE GENOMIC DNA]</scope>
    <source>
        <strain evidence="14 15">LC1-200</strain>
    </source>
</reference>
<dbReference type="Gene3D" id="3.30.1330.60">
    <property type="entry name" value="OmpA-like domain"/>
    <property type="match status" value="1"/>
</dbReference>
<evidence type="ECO:0000256" key="2">
    <source>
        <dbReference type="ARBA" id="ARBA00005710"/>
    </source>
</evidence>
<dbReference type="OrthoDB" id="9782229at2"/>
<dbReference type="GO" id="GO:0006811">
    <property type="term" value="P:monoatomic ion transport"/>
    <property type="evidence" value="ECO:0007669"/>
    <property type="project" value="UniProtKB-KW"/>
</dbReference>
<feature type="region of interest" description="Disordered" evidence="11">
    <location>
        <begin position="286"/>
        <end position="305"/>
    </location>
</feature>
<evidence type="ECO:0000256" key="10">
    <source>
        <dbReference type="PROSITE-ProRule" id="PRU00473"/>
    </source>
</evidence>
<sequence>MNKIILMIPFALVVSNSVHASTDNPWYVGARVGASHITNMDDAVTSVTKLEDTNFAGGVFAGYQVTPWFALETGYTHLGNAKLDNKQGSYEAQGADLVTKFSYAISDSVDIFAKAGAFYYDWNAIGSGVANSDNGWSPTAGAGLEYFINKNVSTRVEYQYYNDVAGPDIHFAGLGLAFHWGAPAPVIVEEPIYVNQVTIATLEELRLTVPFAFDSSTITTGDAAKLAPFEQRLKEQDAAKIYVVGHTDSRGSEAYNQTLSVKRAEAVADALRQHLNLDSTRIIAQGRGESDPVASNQTEEGRAQNRRVDIISPSLDIETSTQVIAE</sequence>
<dbReference type="Proteomes" id="UP000238730">
    <property type="component" value="Unassembled WGS sequence"/>
</dbReference>
<dbReference type="RefSeq" id="WP_105059736.1">
    <property type="nucleotide sequence ID" value="NZ_MSCJ01000001.1"/>
</dbReference>
<keyword evidence="8 10" id="KW-0472">Membrane</keyword>
<dbReference type="PROSITE" id="PS51123">
    <property type="entry name" value="OMPA_2"/>
    <property type="match status" value="1"/>
</dbReference>
<evidence type="ECO:0000256" key="8">
    <source>
        <dbReference type="ARBA" id="ARBA00023136"/>
    </source>
</evidence>
<keyword evidence="4" id="KW-1134">Transmembrane beta strand</keyword>
<evidence type="ECO:0000256" key="6">
    <source>
        <dbReference type="ARBA" id="ARBA00023065"/>
    </source>
</evidence>
<dbReference type="PRINTS" id="PR01021">
    <property type="entry name" value="OMPADOMAIN"/>
</dbReference>
<comment type="subcellular location">
    <subcellularLocation>
        <location evidence="1">Cell outer membrane</location>
        <topology evidence="1">Multi-pass membrane protein</topology>
    </subcellularLocation>
</comment>
<dbReference type="InterPro" id="IPR006665">
    <property type="entry name" value="OmpA-like"/>
</dbReference>
<dbReference type="PANTHER" id="PTHR30329">
    <property type="entry name" value="STATOR ELEMENT OF FLAGELLAR MOTOR COMPLEX"/>
    <property type="match status" value="1"/>
</dbReference>
<dbReference type="InterPro" id="IPR006664">
    <property type="entry name" value="OMP_bac"/>
</dbReference>
<keyword evidence="7" id="KW-0626">Porin</keyword>
<evidence type="ECO:0000256" key="4">
    <source>
        <dbReference type="ARBA" id="ARBA00022452"/>
    </source>
</evidence>
<dbReference type="SUPFAM" id="SSF103088">
    <property type="entry name" value="OmpA-like"/>
    <property type="match status" value="1"/>
</dbReference>
<evidence type="ECO:0000256" key="3">
    <source>
        <dbReference type="ARBA" id="ARBA00022448"/>
    </source>
</evidence>
<evidence type="ECO:0000256" key="5">
    <source>
        <dbReference type="ARBA" id="ARBA00022692"/>
    </source>
</evidence>
<dbReference type="Pfam" id="PF00691">
    <property type="entry name" value="OmpA"/>
    <property type="match status" value="1"/>
</dbReference>
<evidence type="ECO:0000313" key="15">
    <source>
        <dbReference type="Proteomes" id="UP000238730"/>
    </source>
</evidence>
<dbReference type="EMBL" id="MSCJ01000001">
    <property type="protein sequence ID" value="PQJ66346.1"/>
    <property type="molecule type" value="Genomic_DNA"/>
</dbReference>
<keyword evidence="5" id="KW-0812">Transmembrane</keyword>
<dbReference type="SUPFAM" id="SSF56925">
    <property type="entry name" value="OMPA-like"/>
    <property type="match status" value="1"/>
</dbReference>
<dbReference type="Gene3D" id="2.40.160.20">
    <property type="match status" value="1"/>
</dbReference>
<proteinExistence type="inferred from homology"/>
<evidence type="ECO:0000256" key="11">
    <source>
        <dbReference type="SAM" id="MobiDB-lite"/>
    </source>
</evidence>
<comment type="caution">
    <text evidence="14">The sequence shown here is derived from an EMBL/GenBank/DDBJ whole genome shotgun (WGS) entry which is preliminary data.</text>
</comment>
<keyword evidence="6" id="KW-0406">Ion transport</keyword>
<organism evidence="14 15">
    <name type="scientific">Photobacterium angustum</name>
    <dbReference type="NCBI Taxonomy" id="661"/>
    <lineage>
        <taxon>Bacteria</taxon>
        <taxon>Pseudomonadati</taxon>
        <taxon>Pseudomonadota</taxon>
        <taxon>Gammaproteobacteria</taxon>
        <taxon>Vibrionales</taxon>
        <taxon>Vibrionaceae</taxon>
        <taxon>Photobacterium</taxon>
    </lineage>
</organism>
<dbReference type="InterPro" id="IPR011250">
    <property type="entry name" value="OMP/PagP_B-barrel"/>
</dbReference>
<dbReference type="Pfam" id="PF01389">
    <property type="entry name" value="OmpA_membrane"/>
    <property type="match status" value="1"/>
</dbReference>
<feature type="domain" description="OmpA-like" evidence="13">
    <location>
        <begin position="198"/>
        <end position="316"/>
    </location>
</feature>
<evidence type="ECO:0000256" key="1">
    <source>
        <dbReference type="ARBA" id="ARBA00004571"/>
    </source>
</evidence>
<evidence type="ECO:0000256" key="7">
    <source>
        <dbReference type="ARBA" id="ARBA00023114"/>
    </source>
</evidence>
<dbReference type="PANTHER" id="PTHR30329:SF21">
    <property type="entry name" value="LIPOPROTEIN YIAD-RELATED"/>
    <property type="match status" value="1"/>
</dbReference>
<evidence type="ECO:0000259" key="13">
    <source>
        <dbReference type="PROSITE" id="PS51123"/>
    </source>
</evidence>
<gene>
    <name evidence="14" type="ORF">BTO08_02385</name>
</gene>
<dbReference type="InterPro" id="IPR050330">
    <property type="entry name" value="Bact_OuterMem_StrucFunc"/>
</dbReference>
<accession>A0A2S7VW55</accession>
<dbReference type="GO" id="GO:0009279">
    <property type="term" value="C:cell outer membrane"/>
    <property type="evidence" value="ECO:0007669"/>
    <property type="project" value="UniProtKB-SubCell"/>
</dbReference>
<feature type="signal peptide" evidence="12">
    <location>
        <begin position="1"/>
        <end position="20"/>
    </location>
</feature>
<evidence type="ECO:0000313" key="14">
    <source>
        <dbReference type="EMBL" id="PQJ66346.1"/>
    </source>
</evidence>
<dbReference type="InterPro" id="IPR036737">
    <property type="entry name" value="OmpA-like_sf"/>
</dbReference>
<evidence type="ECO:0000256" key="12">
    <source>
        <dbReference type="SAM" id="SignalP"/>
    </source>
</evidence>
<name>A0A2S7VW55_PHOAN</name>